<feature type="compositionally biased region" description="Gly residues" evidence="1">
    <location>
        <begin position="10"/>
        <end position="23"/>
    </location>
</feature>
<proteinExistence type="predicted"/>
<dbReference type="Gramene" id="Os06t0616400-01">
    <property type="protein sequence ID" value="Os06t0616400-01"/>
    <property type="gene ID" value="Os06g0616400"/>
</dbReference>
<keyword evidence="2" id="KW-1133">Transmembrane helix</keyword>
<feature type="compositionally biased region" description="Basic and acidic residues" evidence="1">
    <location>
        <begin position="144"/>
        <end position="155"/>
    </location>
</feature>
<reference evidence="3 4" key="3">
    <citation type="journal article" date="2013" name="Rice">
        <title>Improvement of the Oryza sativa Nipponbare reference genome using next generation sequence and optical map data.</title>
        <authorList>
            <person name="Kawahara Y."/>
            <person name="de la Bastide M."/>
            <person name="Hamilton J.P."/>
            <person name="Kanamori H."/>
            <person name="McCombie W.R."/>
            <person name="Ouyang S."/>
            <person name="Schwartz D.C."/>
            <person name="Tanaka T."/>
            <person name="Wu J."/>
            <person name="Zhou S."/>
            <person name="Childs K.L."/>
            <person name="Davidson R.M."/>
            <person name="Lin H."/>
            <person name="Quesada-Ocampo L."/>
            <person name="Vaillancourt B."/>
            <person name="Sakai H."/>
            <person name="Lee S.S."/>
            <person name="Kim J."/>
            <person name="Numa H."/>
            <person name="Itoh T."/>
            <person name="Buell C.R."/>
            <person name="Matsumoto T."/>
        </authorList>
    </citation>
    <scope>NUCLEOTIDE SEQUENCE [LARGE SCALE GENOMIC DNA]</scope>
    <source>
        <strain evidence="4">cv. Nipponbare</strain>
    </source>
</reference>
<gene>
    <name evidence="3" type="ordered locus">Os06g0616400</name>
    <name evidence="3" type="ORF">OSNPB_060616400</name>
</gene>
<evidence type="ECO:0000256" key="2">
    <source>
        <dbReference type="SAM" id="Phobius"/>
    </source>
</evidence>
<evidence type="ECO:0000313" key="4">
    <source>
        <dbReference type="Proteomes" id="UP000059680"/>
    </source>
</evidence>
<keyword evidence="2" id="KW-0812">Transmembrane</keyword>
<dbReference type="PaxDb" id="39947-Q69T05"/>
<keyword evidence="2" id="KW-0472">Membrane</keyword>
<dbReference type="InParanoid" id="Q69T05"/>
<reference evidence="4" key="1">
    <citation type="journal article" date="2005" name="Nature">
        <title>The map-based sequence of the rice genome.</title>
        <authorList>
            <consortium name="International rice genome sequencing project (IRGSP)"/>
            <person name="Matsumoto T."/>
            <person name="Wu J."/>
            <person name="Kanamori H."/>
            <person name="Katayose Y."/>
            <person name="Fujisawa M."/>
            <person name="Namiki N."/>
            <person name="Mizuno H."/>
            <person name="Yamamoto K."/>
            <person name="Antonio B.A."/>
            <person name="Baba T."/>
            <person name="Sakata K."/>
            <person name="Nagamura Y."/>
            <person name="Aoki H."/>
            <person name="Arikawa K."/>
            <person name="Arita K."/>
            <person name="Bito T."/>
            <person name="Chiden Y."/>
            <person name="Fujitsuka N."/>
            <person name="Fukunaka R."/>
            <person name="Hamada M."/>
            <person name="Harada C."/>
            <person name="Hayashi A."/>
            <person name="Hijishita S."/>
            <person name="Honda M."/>
            <person name="Hosokawa S."/>
            <person name="Ichikawa Y."/>
            <person name="Idonuma A."/>
            <person name="Iijima M."/>
            <person name="Ikeda M."/>
            <person name="Ikeno M."/>
            <person name="Ito K."/>
            <person name="Ito S."/>
            <person name="Ito T."/>
            <person name="Ito Y."/>
            <person name="Ito Y."/>
            <person name="Iwabuchi A."/>
            <person name="Kamiya K."/>
            <person name="Karasawa W."/>
            <person name="Kurita K."/>
            <person name="Katagiri S."/>
            <person name="Kikuta A."/>
            <person name="Kobayashi H."/>
            <person name="Kobayashi N."/>
            <person name="Machita K."/>
            <person name="Maehara T."/>
            <person name="Masukawa M."/>
            <person name="Mizubayashi T."/>
            <person name="Mukai Y."/>
            <person name="Nagasaki H."/>
            <person name="Nagata Y."/>
            <person name="Naito S."/>
            <person name="Nakashima M."/>
            <person name="Nakama Y."/>
            <person name="Nakamichi Y."/>
            <person name="Nakamura M."/>
            <person name="Meguro A."/>
            <person name="Negishi M."/>
            <person name="Ohta I."/>
            <person name="Ohta T."/>
            <person name="Okamoto M."/>
            <person name="Ono N."/>
            <person name="Saji S."/>
            <person name="Sakaguchi M."/>
            <person name="Sakai K."/>
            <person name="Shibata M."/>
            <person name="Shimokawa T."/>
            <person name="Song J."/>
            <person name="Takazaki Y."/>
            <person name="Terasawa K."/>
            <person name="Tsugane M."/>
            <person name="Tsuji K."/>
            <person name="Ueda S."/>
            <person name="Waki K."/>
            <person name="Yamagata H."/>
            <person name="Yamamoto M."/>
            <person name="Yamamoto S."/>
            <person name="Yamane H."/>
            <person name="Yoshiki S."/>
            <person name="Yoshihara R."/>
            <person name="Yukawa K."/>
            <person name="Zhong H."/>
            <person name="Yano M."/>
            <person name="Yuan Q."/>
            <person name="Ouyang S."/>
            <person name="Liu J."/>
            <person name="Jones K.M."/>
            <person name="Gansberger K."/>
            <person name="Moffat K."/>
            <person name="Hill J."/>
            <person name="Bera J."/>
            <person name="Fadrosh D."/>
            <person name="Jin S."/>
            <person name="Johri S."/>
            <person name="Kim M."/>
            <person name="Overton L."/>
            <person name="Reardon M."/>
            <person name="Tsitrin T."/>
            <person name="Vuong H."/>
            <person name="Weaver B."/>
            <person name="Ciecko A."/>
            <person name="Tallon L."/>
            <person name="Jackson J."/>
            <person name="Pai G."/>
            <person name="Aken S.V."/>
            <person name="Utterback T."/>
            <person name="Reidmuller S."/>
            <person name="Feldblyum T."/>
            <person name="Hsiao J."/>
            <person name="Zismann V."/>
            <person name="Iobst S."/>
            <person name="de Vazeille A.R."/>
            <person name="Buell C.R."/>
            <person name="Ying K."/>
            <person name="Li Y."/>
            <person name="Lu T."/>
            <person name="Huang Y."/>
            <person name="Zhao Q."/>
            <person name="Feng Q."/>
            <person name="Zhang L."/>
            <person name="Zhu J."/>
            <person name="Weng Q."/>
            <person name="Mu J."/>
            <person name="Lu Y."/>
            <person name="Fan D."/>
            <person name="Liu Y."/>
            <person name="Guan J."/>
            <person name="Zhang Y."/>
            <person name="Yu S."/>
            <person name="Liu X."/>
            <person name="Zhang Y."/>
            <person name="Hong G."/>
            <person name="Han B."/>
            <person name="Choisne N."/>
            <person name="Demange N."/>
            <person name="Orjeda G."/>
            <person name="Samain S."/>
            <person name="Cattolico L."/>
            <person name="Pelletier E."/>
            <person name="Couloux A."/>
            <person name="Segurens B."/>
            <person name="Wincker P."/>
            <person name="D'Hont A."/>
            <person name="Scarpelli C."/>
            <person name="Weissenbach J."/>
            <person name="Salanoubat M."/>
            <person name="Quetier F."/>
            <person name="Yu Y."/>
            <person name="Kim H.R."/>
            <person name="Rambo T."/>
            <person name="Currie J."/>
            <person name="Collura K."/>
            <person name="Luo M."/>
            <person name="Yang T."/>
            <person name="Ammiraju J.S.S."/>
            <person name="Engler F."/>
            <person name="Soderlund C."/>
            <person name="Wing R.A."/>
            <person name="Palmer L.E."/>
            <person name="de la Bastide M."/>
            <person name="Spiegel L."/>
            <person name="Nascimento L."/>
            <person name="Zutavern T."/>
            <person name="O'Shaughnessy A."/>
            <person name="Dike S."/>
            <person name="Dedhia N."/>
            <person name="Preston R."/>
            <person name="Balija V."/>
            <person name="McCombie W.R."/>
            <person name="Chow T."/>
            <person name="Chen H."/>
            <person name="Chung M."/>
            <person name="Chen C."/>
            <person name="Shaw J."/>
            <person name="Wu H."/>
            <person name="Hsiao K."/>
            <person name="Chao Y."/>
            <person name="Chu M."/>
            <person name="Cheng C."/>
            <person name="Hour A."/>
            <person name="Lee P."/>
            <person name="Lin S."/>
            <person name="Lin Y."/>
            <person name="Liou J."/>
            <person name="Liu S."/>
            <person name="Hsing Y."/>
            <person name="Raghuvanshi S."/>
            <person name="Mohanty A."/>
            <person name="Bharti A.K."/>
            <person name="Gaur A."/>
            <person name="Gupta V."/>
            <person name="Kumar D."/>
            <person name="Ravi V."/>
            <person name="Vij S."/>
            <person name="Kapur A."/>
            <person name="Khurana P."/>
            <person name="Khurana P."/>
            <person name="Khurana J.P."/>
            <person name="Tyagi A.K."/>
            <person name="Gaikwad K."/>
            <person name="Singh A."/>
            <person name="Dalal V."/>
            <person name="Srivastava S."/>
            <person name="Dixit A."/>
            <person name="Pal A.K."/>
            <person name="Ghazi I.A."/>
            <person name="Yadav M."/>
            <person name="Pandit A."/>
            <person name="Bhargava A."/>
            <person name="Sureshbabu K."/>
            <person name="Batra K."/>
            <person name="Sharma T.R."/>
            <person name="Mohapatra T."/>
            <person name="Singh N.K."/>
            <person name="Messing J."/>
            <person name="Nelson A.B."/>
            <person name="Fuks G."/>
            <person name="Kavchok S."/>
            <person name="Keizer G."/>
            <person name="Linton E."/>
            <person name="Llaca V."/>
            <person name="Song R."/>
            <person name="Tanyolac B."/>
            <person name="Young S."/>
            <person name="Ho-Il K."/>
            <person name="Hahn J.H."/>
            <person name="Sangsakoo G."/>
            <person name="Vanavichit A."/>
            <person name="de Mattos Luiz.A.T."/>
            <person name="Zimmer P.D."/>
            <person name="Malone G."/>
            <person name="Dellagostin O."/>
            <person name="de Oliveira A.C."/>
            <person name="Bevan M."/>
            <person name="Bancroft I."/>
            <person name="Minx P."/>
            <person name="Cordum H."/>
            <person name="Wilson R."/>
            <person name="Cheng Z."/>
            <person name="Jin W."/>
            <person name="Jiang J."/>
            <person name="Leong S.A."/>
            <person name="Iwama H."/>
            <person name="Gojobori T."/>
            <person name="Itoh T."/>
            <person name="Niimura Y."/>
            <person name="Fujii Y."/>
            <person name="Habara T."/>
            <person name="Sakai H."/>
            <person name="Sato Y."/>
            <person name="Wilson G."/>
            <person name="Kumar K."/>
            <person name="McCouch S."/>
            <person name="Juretic N."/>
            <person name="Hoen D."/>
            <person name="Wright S."/>
            <person name="Bruskiewich R."/>
            <person name="Bureau T."/>
            <person name="Miyao A."/>
            <person name="Hirochika H."/>
            <person name="Nishikawa T."/>
            <person name="Kadowaki K."/>
            <person name="Sugiura M."/>
            <person name="Burr B."/>
            <person name="Sasaki T."/>
        </authorList>
    </citation>
    <scope>NUCLEOTIDE SEQUENCE [LARGE SCALE GENOMIC DNA]</scope>
    <source>
        <strain evidence="4">cv. Nipponbare</strain>
    </source>
</reference>
<protein>
    <submittedName>
        <fullName evidence="3">Os06g0616400 protein</fullName>
    </submittedName>
</protein>
<sequence>MAAVEEQDPAGGGQPLHGSGGGDRPCMDPAAGRPPSPRGIRLPPLLFILSPDPAKGRGVGNGGTRQQRRRGGGGGVGSGGRRPTPARIRQRRPSPHGSGGWPSPHGSDAQLPSPLWDLTPLPSPPFPPQIRLRGGASAAVRPEPGGEHGGRREGRSSGGRHGGHRCRRQGRERCPRPMTTTTRRQQRRRRILGFSFVLKFFFPDFCFYVRMI</sequence>
<name>Q69T05_ORYSJ</name>
<dbReference type="AlphaFoldDB" id="Q69T05"/>
<dbReference type="HOGENOM" id="CLU_1449912_0_0_1"/>
<reference evidence="3 4" key="2">
    <citation type="journal article" date="2013" name="Plant Cell Physiol.">
        <title>Rice Annotation Project Database (RAP-DB): an integrative and interactive database for rice genomics.</title>
        <authorList>
            <person name="Sakai H."/>
            <person name="Lee S.S."/>
            <person name="Tanaka T."/>
            <person name="Numa H."/>
            <person name="Kim J."/>
            <person name="Kawahara Y."/>
            <person name="Wakimoto H."/>
            <person name="Yang C.C."/>
            <person name="Iwamoto M."/>
            <person name="Abe T."/>
            <person name="Yamada Y."/>
            <person name="Muto A."/>
            <person name="Inokuchi H."/>
            <person name="Ikemura T."/>
            <person name="Matsumoto T."/>
            <person name="Sasaki T."/>
            <person name="Itoh T."/>
        </authorList>
    </citation>
    <scope>NUCLEOTIDE SEQUENCE [LARGE SCALE GENOMIC DNA]</scope>
    <source>
        <strain evidence="4">cv. Nipponbare</strain>
    </source>
</reference>
<evidence type="ECO:0000256" key="1">
    <source>
        <dbReference type="SAM" id="MobiDB-lite"/>
    </source>
</evidence>
<evidence type="ECO:0000313" key="3">
    <source>
        <dbReference type="EMBL" id="BAS98628.1"/>
    </source>
</evidence>
<dbReference type="EMBL" id="AP014962">
    <property type="protein sequence ID" value="BAS98628.1"/>
    <property type="molecule type" value="Genomic_DNA"/>
</dbReference>
<keyword evidence="4" id="KW-1185">Reference proteome</keyword>
<accession>Q69T05</accession>
<feature type="region of interest" description="Disordered" evidence="1">
    <location>
        <begin position="1"/>
        <end position="186"/>
    </location>
</feature>
<dbReference type="Proteomes" id="UP000059680">
    <property type="component" value="Chromosome 6"/>
</dbReference>
<organism evidence="3 4">
    <name type="scientific">Oryza sativa subsp. japonica</name>
    <name type="common">Rice</name>
    <dbReference type="NCBI Taxonomy" id="39947"/>
    <lineage>
        <taxon>Eukaryota</taxon>
        <taxon>Viridiplantae</taxon>
        <taxon>Streptophyta</taxon>
        <taxon>Embryophyta</taxon>
        <taxon>Tracheophyta</taxon>
        <taxon>Spermatophyta</taxon>
        <taxon>Magnoliopsida</taxon>
        <taxon>Liliopsida</taxon>
        <taxon>Poales</taxon>
        <taxon>Poaceae</taxon>
        <taxon>BOP clade</taxon>
        <taxon>Oryzoideae</taxon>
        <taxon>Oryzeae</taxon>
        <taxon>Oryzinae</taxon>
        <taxon>Oryza</taxon>
        <taxon>Oryza sativa</taxon>
    </lineage>
</organism>
<feature type="transmembrane region" description="Helical" evidence="2">
    <location>
        <begin position="191"/>
        <end position="211"/>
    </location>
</feature>